<keyword evidence="1" id="KW-1133">Transmembrane helix</keyword>
<accession>A0AAE3V8T2</accession>
<feature type="transmembrane region" description="Helical" evidence="1">
    <location>
        <begin position="20"/>
        <end position="39"/>
    </location>
</feature>
<gene>
    <name evidence="2" type="ORF">J2S20_000557</name>
</gene>
<organism evidence="2 3">
    <name type="scientific">Moryella indoligenes</name>
    <dbReference type="NCBI Taxonomy" id="371674"/>
    <lineage>
        <taxon>Bacteria</taxon>
        <taxon>Bacillati</taxon>
        <taxon>Bacillota</taxon>
        <taxon>Clostridia</taxon>
        <taxon>Lachnospirales</taxon>
        <taxon>Lachnospiraceae</taxon>
        <taxon>Moryella</taxon>
    </lineage>
</organism>
<protein>
    <submittedName>
        <fullName evidence="2">Uncharacterized protein</fullName>
    </submittedName>
</protein>
<proteinExistence type="predicted"/>
<feature type="non-terminal residue" evidence="2">
    <location>
        <position position="64"/>
    </location>
</feature>
<keyword evidence="1" id="KW-0472">Membrane</keyword>
<comment type="caution">
    <text evidence="2">The sequence shown here is derived from an EMBL/GenBank/DDBJ whole genome shotgun (WGS) entry which is preliminary data.</text>
</comment>
<evidence type="ECO:0000313" key="3">
    <source>
        <dbReference type="Proteomes" id="UP001241537"/>
    </source>
</evidence>
<evidence type="ECO:0000256" key="1">
    <source>
        <dbReference type="SAM" id="Phobius"/>
    </source>
</evidence>
<dbReference type="EMBL" id="JAUSTO010000002">
    <property type="protein sequence ID" value="MDQ0151877.1"/>
    <property type="molecule type" value="Genomic_DNA"/>
</dbReference>
<keyword evidence="3" id="KW-1185">Reference proteome</keyword>
<name>A0AAE3V8T2_9FIRM</name>
<sequence>MPFFVHFSYCSFEDKKALNPLILQGFLGFYCIFILRYAGLEPDRKIAISFDFSKFFLVMGQIQG</sequence>
<evidence type="ECO:0000313" key="2">
    <source>
        <dbReference type="EMBL" id="MDQ0151877.1"/>
    </source>
</evidence>
<dbReference type="AlphaFoldDB" id="A0AAE3V8T2"/>
<reference evidence="2" key="1">
    <citation type="submission" date="2023-07" db="EMBL/GenBank/DDBJ databases">
        <title>Genomic Encyclopedia of Type Strains, Phase IV (KMG-IV): sequencing the most valuable type-strain genomes for metagenomic binning, comparative biology and taxonomic classification.</title>
        <authorList>
            <person name="Goeker M."/>
        </authorList>
    </citation>
    <scope>NUCLEOTIDE SEQUENCE</scope>
    <source>
        <strain evidence="2">DSM 19659</strain>
    </source>
</reference>
<dbReference type="Proteomes" id="UP001241537">
    <property type="component" value="Unassembled WGS sequence"/>
</dbReference>
<keyword evidence="1" id="KW-0812">Transmembrane</keyword>